<dbReference type="GO" id="GO:0005085">
    <property type="term" value="F:guanyl-nucleotide exchange factor activity"/>
    <property type="evidence" value="ECO:0007669"/>
    <property type="project" value="TreeGrafter"/>
</dbReference>
<dbReference type="InterPro" id="IPR036219">
    <property type="entry name" value="eEF-1beta-like_sf"/>
</dbReference>
<comment type="caution">
    <text evidence="9">The sequence shown here is derived from an EMBL/GenBank/DDBJ whole genome shotgun (WGS) entry which is preliminary data.</text>
</comment>
<dbReference type="EMBL" id="PYDT01000011">
    <property type="protein sequence ID" value="THU44530.1"/>
    <property type="molecule type" value="Genomic_DNA"/>
</dbReference>
<dbReference type="Proteomes" id="UP000317650">
    <property type="component" value="Chromosome 2"/>
</dbReference>
<feature type="compositionally biased region" description="Basic and acidic residues" evidence="7">
    <location>
        <begin position="377"/>
        <end position="391"/>
    </location>
</feature>
<keyword evidence="10" id="KW-1185">Reference proteome</keyword>
<dbReference type="PANTHER" id="PTHR11595">
    <property type="entry name" value="EF-HAND AND COILED-COIL DOMAIN-CONTAINING FAMILY MEMBER"/>
    <property type="match status" value="1"/>
</dbReference>
<evidence type="ECO:0000256" key="1">
    <source>
        <dbReference type="ARBA" id="ARBA00007411"/>
    </source>
</evidence>
<dbReference type="InterPro" id="IPR001326">
    <property type="entry name" value="Transl_elong_EF1B_B/D_CS"/>
</dbReference>
<feature type="region of interest" description="Disordered" evidence="7">
    <location>
        <begin position="424"/>
        <end position="516"/>
    </location>
</feature>
<comment type="subunit">
    <text evidence="2">EF-1 is composed of 4 subunits: alpha, beta (1B-alpha=beta'), delta (1B-beta), and gamma (1B-gamma).</text>
</comment>
<evidence type="ECO:0000256" key="2">
    <source>
        <dbReference type="ARBA" id="ARBA00011606"/>
    </source>
</evidence>
<dbReference type="GO" id="GO:0005829">
    <property type="term" value="C:cytosol"/>
    <property type="evidence" value="ECO:0007669"/>
    <property type="project" value="TreeGrafter"/>
</dbReference>
<dbReference type="STRING" id="52838.A0A4S8I959"/>
<dbReference type="FunFam" id="3.30.70.60:FF:000001">
    <property type="entry name" value="Elongation factor 1-beta 1 like"/>
    <property type="match status" value="1"/>
</dbReference>
<evidence type="ECO:0000313" key="9">
    <source>
        <dbReference type="EMBL" id="THU44530.1"/>
    </source>
</evidence>
<feature type="compositionally biased region" description="Basic residues" evidence="7">
    <location>
        <begin position="458"/>
        <end position="468"/>
    </location>
</feature>
<dbReference type="GO" id="GO:0003746">
    <property type="term" value="F:translation elongation factor activity"/>
    <property type="evidence" value="ECO:0007669"/>
    <property type="project" value="UniProtKB-KW"/>
</dbReference>
<dbReference type="Pfam" id="PF00736">
    <property type="entry name" value="EF1_GNE"/>
    <property type="match status" value="1"/>
</dbReference>
<dbReference type="SUPFAM" id="SSF47616">
    <property type="entry name" value="GST C-terminal domain-like"/>
    <property type="match status" value="1"/>
</dbReference>
<evidence type="ECO:0000259" key="8">
    <source>
        <dbReference type="SMART" id="SM00888"/>
    </source>
</evidence>
<dbReference type="InterPro" id="IPR014038">
    <property type="entry name" value="EF1B_bsu/dsu_GNE"/>
</dbReference>
<dbReference type="SUPFAM" id="SSF54984">
    <property type="entry name" value="eEF-1beta-like"/>
    <property type="match status" value="1"/>
</dbReference>
<feature type="compositionally biased region" description="Basic residues" evidence="7">
    <location>
        <begin position="394"/>
        <end position="407"/>
    </location>
</feature>
<dbReference type="AlphaFoldDB" id="A0A4S8I959"/>
<dbReference type="CDD" id="cd00292">
    <property type="entry name" value="EF1B"/>
    <property type="match status" value="1"/>
</dbReference>
<evidence type="ECO:0000256" key="6">
    <source>
        <dbReference type="RuleBase" id="RU003791"/>
    </source>
</evidence>
<evidence type="ECO:0000256" key="5">
    <source>
        <dbReference type="ARBA" id="ARBA00058380"/>
    </source>
</evidence>
<accession>A0A4S8I959</accession>
<feature type="compositionally biased region" description="Low complexity" evidence="7">
    <location>
        <begin position="558"/>
        <end position="569"/>
    </location>
</feature>
<dbReference type="InterPro" id="IPR036282">
    <property type="entry name" value="Glutathione-S-Trfase_C_sf"/>
</dbReference>
<evidence type="ECO:0000256" key="3">
    <source>
        <dbReference type="ARBA" id="ARBA00022768"/>
    </source>
</evidence>
<evidence type="ECO:0000256" key="7">
    <source>
        <dbReference type="SAM" id="MobiDB-lite"/>
    </source>
</evidence>
<feature type="region of interest" description="Disordered" evidence="7">
    <location>
        <begin position="558"/>
        <end position="598"/>
    </location>
</feature>
<sequence>MAVTFHNLNAASGLQKLNDYLLTRSYITGYQASKDDIAVYSALATSPSADYVNVARWYNHIDALLKLCGISEVGKGVKIESSAPVVEEAPSPAIDDKKFYFLPNFGPLFILAAGKSSVLLDVKPWDDETDMQKLEEAVRSVKMEGLLWGASKLAPVGYGIKKLQIMMTIVDDLVSVDNLIEDYLLVEPANEYIQSCDIVAFNKICKYIIIITRGLGRRKRRVGERSTEQQSVITEAAANTNSSSSSIPRNYYVTLKKLKGKHDASSIMETMANANSSSSPKNYVTLKQLKEKHDASITEKADKANSSSSIPNNYVTLKQLKEKHDASIMETAAKVNSSSSSSIPKSYVSLKHLQELRLEEKHDEEERLRNLKQEEYEKKAAEERQKADELLIPKSHRRTLGSRHKWPSNRQKWVVARLAPPRIPDADGATGSASGAVQVPPIGKSTGSDTNPEVGRKQNPKKKKKKNKGKSDREKNGGTEAAMATAEEESEEIKGSEKITADPSQENPVQVKEDGRRGRWTRAVYRSVGQLSGCGQERSVTTEGRSVIVDDEAAAGAGRGRWTAAKGGASNQRAGGFGRGRRSPDGAGLVWVRKTSST</sequence>
<feature type="domain" description="Translation elongation factor EF1B beta/delta subunit guanine nucleotide exchange" evidence="8">
    <location>
        <begin position="115"/>
        <end position="204"/>
    </location>
</feature>
<gene>
    <name evidence="9" type="ORF">C4D60_Mb02t08350</name>
</gene>
<dbReference type="PANTHER" id="PTHR11595:SF21">
    <property type="entry name" value="ELONGATION FACTOR 1-BETA"/>
    <property type="match status" value="1"/>
</dbReference>
<keyword evidence="4 6" id="KW-0648">Protein biosynthesis</keyword>
<feature type="region of interest" description="Disordered" evidence="7">
    <location>
        <begin position="377"/>
        <end position="408"/>
    </location>
</feature>
<dbReference type="InterPro" id="IPR049720">
    <property type="entry name" value="EF1B_bsu/dsu"/>
</dbReference>
<comment type="function">
    <text evidence="5">EF-1-beta and EF-1-beta' stimulate the exchange of GDP bound to EF-1-alpha to GTP.</text>
</comment>
<dbReference type="FunFam" id="1.20.1050.130:FF:000006">
    <property type="entry name" value="Elongation factor 1-delta 1"/>
    <property type="match status" value="1"/>
</dbReference>
<dbReference type="Gene3D" id="3.30.70.60">
    <property type="match status" value="1"/>
</dbReference>
<organism evidence="9 10">
    <name type="scientific">Musa balbisiana</name>
    <name type="common">Banana</name>
    <dbReference type="NCBI Taxonomy" id="52838"/>
    <lineage>
        <taxon>Eukaryota</taxon>
        <taxon>Viridiplantae</taxon>
        <taxon>Streptophyta</taxon>
        <taxon>Embryophyta</taxon>
        <taxon>Tracheophyta</taxon>
        <taxon>Spermatophyta</taxon>
        <taxon>Magnoliopsida</taxon>
        <taxon>Liliopsida</taxon>
        <taxon>Zingiberales</taxon>
        <taxon>Musaceae</taxon>
        <taxon>Musa</taxon>
    </lineage>
</organism>
<proteinExistence type="inferred from homology"/>
<dbReference type="Gene3D" id="1.20.1050.130">
    <property type="match status" value="1"/>
</dbReference>
<dbReference type="GO" id="GO:0005853">
    <property type="term" value="C:eukaryotic translation elongation factor 1 complex"/>
    <property type="evidence" value="ECO:0007669"/>
    <property type="project" value="InterPro"/>
</dbReference>
<evidence type="ECO:0000313" key="10">
    <source>
        <dbReference type="Proteomes" id="UP000317650"/>
    </source>
</evidence>
<keyword evidence="3 6" id="KW-0251">Elongation factor</keyword>
<feature type="compositionally biased region" description="Low complexity" evidence="7">
    <location>
        <begin position="426"/>
        <end position="436"/>
    </location>
</feature>
<evidence type="ECO:0000256" key="4">
    <source>
        <dbReference type="ARBA" id="ARBA00022917"/>
    </source>
</evidence>
<name>A0A4S8I959_MUSBA</name>
<reference evidence="9 10" key="1">
    <citation type="journal article" date="2019" name="Nat. Plants">
        <title>Genome sequencing of Musa balbisiana reveals subgenome evolution and function divergence in polyploid bananas.</title>
        <authorList>
            <person name="Yao X."/>
        </authorList>
    </citation>
    <scope>NUCLEOTIDE SEQUENCE [LARGE SCALE GENOMIC DNA]</scope>
    <source>
        <strain evidence="10">cv. DH-PKW</strain>
        <tissue evidence="9">Leaves</tissue>
    </source>
</reference>
<dbReference type="PROSITE" id="PS00825">
    <property type="entry name" value="EF1BD_2"/>
    <property type="match status" value="1"/>
</dbReference>
<comment type="similarity">
    <text evidence="1 6">Belongs to the EF-1-beta/EF-1-delta family.</text>
</comment>
<dbReference type="InterPro" id="IPR014717">
    <property type="entry name" value="Transl_elong_EF1B/ribsomal_bS6"/>
</dbReference>
<dbReference type="SMART" id="SM00888">
    <property type="entry name" value="EF1_GNE"/>
    <property type="match status" value="1"/>
</dbReference>
<protein>
    <recommendedName>
        <fullName evidence="8">Translation elongation factor EF1B beta/delta subunit guanine nucleotide exchange domain-containing protein</fullName>
    </recommendedName>
</protein>